<dbReference type="PROSITE" id="PS00018">
    <property type="entry name" value="EF_HAND_1"/>
    <property type="match status" value="2"/>
</dbReference>
<feature type="domain" description="EF-hand" evidence="3">
    <location>
        <begin position="128"/>
        <end position="163"/>
    </location>
</feature>
<dbReference type="InterPro" id="IPR002048">
    <property type="entry name" value="EF_hand_dom"/>
</dbReference>
<protein>
    <submittedName>
        <fullName evidence="5">Calmodulin</fullName>
    </submittedName>
</protein>
<dbReference type="AlphaFoldDB" id="A0A1I8JQT6"/>
<name>A0A1I8JQT6_9PLAT</name>
<accession>A0A1I8JQT6</accession>
<dbReference type="SMART" id="SM00054">
    <property type="entry name" value="EFh"/>
    <property type="match status" value="3"/>
</dbReference>
<reference evidence="5" key="1">
    <citation type="submission" date="2016-11" db="UniProtKB">
        <authorList>
            <consortium name="WormBaseParasite"/>
        </authorList>
    </citation>
    <scope>IDENTIFICATION</scope>
</reference>
<organism evidence="4 5">
    <name type="scientific">Macrostomum lignano</name>
    <dbReference type="NCBI Taxonomy" id="282301"/>
    <lineage>
        <taxon>Eukaryota</taxon>
        <taxon>Metazoa</taxon>
        <taxon>Spiralia</taxon>
        <taxon>Lophotrochozoa</taxon>
        <taxon>Platyhelminthes</taxon>
        <taxon>Rhabditophora</taxon>
        <taxon>Macrostomorpha</taxon>
        <taxon>Macrostomida</taxon>
        <taxon>Macrostomidae</taxon>
        <taxon>Macrostomum</taxon>
    </lineage>
</organism>
<dbReference type="GO" id="GO:0016460">
    <property type="term" value="C:myosin II complex"/>
    <property type="evidence" value="ECO:0007669"/>
    <property type="project" value="TreeGrafter"/>
</dbReference>
<keyword evidence="2" id="KW-0106">Calcium</keyword>
<dbReference type="WBParaSite" id="snap_masked-unitig_5872-processed-gene-0.1-mRNA-1">
    <property type="protein sequence ID" value="snap_masked-unitig_5872-processed-gene-0.1-mRNA-1"/>
    <property type="gene ID" value="snap_masked-unitig_5872-processed-gene-0.1"/>
</dbReference>
<evidence type="ECO:0000259" key="3">
    <source>
        <dbReference type="PROSITE" id="PS50222"/>
    </source>
</evidence>
<dbReference type="GO" id="GO:0005509">
    <property type="term" value="F:calcium ion binding"/>
    <property type="evidence" value="ECO:0007669"/>
    <property type="project" value="InterPro"/>
</dbReference>
<dbReference type="SUPFAM" id="SSF47473">
    <property type="entry name" value="EF-hand"/>
    <property type="match status" value="1"/>
</dbReference>
<feature type="domain" description="EF-hand" evidence="3">
    <location>
        <begin position="164"/>
        <end position="199"/>
    </location>
</feature>
<dbReference type="InterPro" id="IPR018247">
    <property type="entry name" value="EF_Hand_1_Ca_BS"/>
</dbReference>
<dbReference type="InterPro" id="IPR050230">
    <property type="entry name" value="CALM/Myosin/TropC-like"/>
</dbReference>
<evidence type="ECO:0000256" key="2">
    <source>
        <dbReference type="ARBA" id="ARBA00022837"/>
    </source>
</evidence>
<dbReference type="FunFam" id="1.10.238.10:FF:000001">
    <property type="entry name" value="Calmodulin 1"/>
    <property type="match status" value="1"/>
</dbReference>
<dbReference type="PROSITE" id="PS50222">
    <property type="entry name" value="EF_HAND_2"/>
    <property type="match status" value="3"/>
</dbReference>
<feature type="domain" description="EF-hand" evidence="3">
    <location>
        <begin position="46"/>
        <end position="81"/>
    </location>
</feature>
<dbReference type="Proteomes" id="UP000095280">
    <property type="component" value="Unplaced"/>
</dbReference>
<keyword evidence="1" id="KW-0677">Repeat</keyword>
<evidence type="ECO:0000313" key="5">
    <source>
        <dbReference type="WBParaSite" id="snap_masked-unitig_5872-processed-gene-0.1-mRNA-1"/>
    </source>
</evidence>
<proteinExistence type="predicted"/>
<dbReference type="Pfam" id="PF13499">
    <property type="entry name" value="EF-hand_7"/>
    <property type="match status" value="1"/>
</dbReference>
<dbReference type="PANTHER" id="PTHR23048">
    <property type="entry name" value="MYOSIN LIGHT CHAIN 1, 3"/>
    <property type="match status" value="1"/>
</dbReference>
<keyword evidence="4" id="KW-1185">Reference proteome</keyword>
<dbReference type="CDD" id="cd00051">
    <property type="entry name" value="EFh"/>
    <property type="match status" value="1"/>
</dbReference>
<sequence>LKEILSKDLIGMSNFVDQHDEATQQPAETPEPVEPVPNQLITLRMEQQDELVEAFAVFDKEARGRIPVKDLPSVLQMLGFIVSEAQLQYNCEFLPTRRHCPAYFLRARENIGLSDFLDLLERLWRTADEAKDLLAAFDQFDADSDGFLTPGDLCQVMGRMGVRLTVEEAAQMVQMADADKDGKLSYEEFAQPSRTPLLRLLRAVSARPQLPAPHVLHDLRGQLLEHVLGQGHLAPANTFSAVRRLSEVLAQLHELHNVSAGLLAALFQQPHVLVQELHLCGSRDLFVFLRIKESVQGQHFSVEEEEKSVLTRLPAVRQLYLNHGSLAVGPIVNGSVSENEQHVIPAAILVPHSQTADVPDDRCKMSRSARPDLVQALPVSFHDAASAVAKRIVAVAV</sequence>
<dbReference type="PANTHER" id="PTHR23048:SF0">
    <property type="entry name" value="CALMODULIN LIKE 3"/>
    <property type="match status" value="1"/>
</dbReference>
<evidence type="ECO:0000313" key="4">
    <source>
        <dbReference type="Proteomes" id="UP000095280"/>
    </source>
</evidence>
<dbReference type="Gene3D" id="1.10.238.10">
    <property type="entry name" value="EF-hand"/>
    <property type="match status" value="2"/>
</dbReference>
<dbReference type="InterPro" id="IPR011992">
    <property type="entry name" value="EF-hand-dom_pair"/>
</dbReference>
<evidence type="ECO:0000256" key="1">
    <source>
        <dbReference type="ARBA" id="ARBA00022737"/>
    </source>
</evidence>